<reference evidence="2 3" key="1">
    <citation type="submission" date="2013-04" db="EMBL/GenBank/DDBJ databases">
        <title>Complete genome sequence of Corynebacterium humireducens DSM 45392(T), isolated from a wastewater-fed microbial fuel cell.</title>
        <authorList>
            <person name="Ruckert C."/>
            <person name="Albersmeier A."/>
            <person name="Kalinowski J."/>
        </authorList>
    </citation>
    <scope>NUCLEOTIDE SEQUENCE [LARGE SCALE GENOMIC DNA]</scope>
    <source>
        <strain evidence="3">MFC-5</strain>
    </source>
</reference>
<dbReference type="Proteomes" id="UP000031524">
    <property type="component" value="Chromosome"/>
</dbReference>
<dbReference type="KEGG" id="chm:B842_05790"/>
<protein>
    <recommendedName>
        <fullName evidence="4">Lipoprotein</fullName>
    </recommendedName>
</protein>
<accession>A0A0B5D782</accession>
<evidence type="ECO:0000313" key="2">
    <source>
        <dbReference type="EMBL" id="AJE33007.1"/>
    </source>
</evidence>
<evidence type="ECO:0000256" key="1">
    <source>
        <dbReference type="SAM" id="SignalP"/>
    </source>
</evidence>
<keyword evidence="1" id="KW-0732">Signal</keyword>
<dbReference type="EMBL" id="CP005286">
    <property type="protein sequence ID" value="AJE33007.1"/>
    <property type="molecule type" value="Genomic_DNA"/>
</dbReference>
<dbReference type="PROSITE" id="PS51257">
    <property type="entry name" value="PROKAR_LIPOPROTEIN"/>
    <property type="match status" value="1"/>
</dbReference>
<proteinExistence type="predicted"/>
<dbReference type="STRING" id="1223515.B842_05790"/>
<feature type="chain" id="PRO_5002113552" description="Lipoprotein" evidence="1">
    <location>
        <begin position="25"/>
        <end position="501"/>
    </location>
</feature>
<evidence type="ECO:0008006" key="4">
    <source>
        <dbReference type="Google" id="ProtNLM"/>
    </source>
</evidence>
<name>A0A0B5D782_9CORY</name>
<evidence type="ECO:0000313" key="3">
    <source>
        <dbReference type="Proteomes" id="UP000031524"/>
    </source>
</evidence>
<sequence length="501" mass="53283">MRRRTALLALATTLAMVTGCSTSADTGDGDDRKPGTPALEMTSSEVIADAAGNGVDTSARLFEEAETVVVAADTPEDQARGAHLAIAGGVPMLTAGDQAAVDAEIDRLGASRVITVGGVGTLAEGPELVAAPPAAVPASLSAGVVASLDRDTAEGMDGLTHTKHPLAMPAMLATDATSLASIATARAAGAEVHVLAHPDPRVTSESMALVSDQDVLALGEQFGSGDRLERAIELAANGELPGGGGLLFPGRRMVAFYGHPWGGDLGVMGEQPPAEAVARVQEHITSYQALEEQPVIPAFEIIVTVASAFPGEDGKYTNVGDPAEFTGYIDAITEAGGYAFLDLQPGQASFIEQARVYEELLKRPNVGLALDPEWNLQPGERPLQRVGHAEAAEINEVADWLAALVRDNNLPQKGLIVHQFQMQMLRDRETINTDHPELAFILHADGHGVPEEKFATWDTVRQGLDDNWFMAWKNFIDEDKPTFTPQQTYDIEPRPWFVSYQ</sequence>
<keyword evidence="3" id="KW-1185">Reference proteome</keyword>
<feature type="signal peptide" evidence="1">
    <location>
        <begin position="1"/>
        <end position="24"/>
    </location>
</feature>
<gene>
    <name evidence="2" type="ORF">B842_05790</name>
</gene>
<dbReference type="AlphaFoldDB" id="A0A0B5D782"/>
<organism evidence="2 3">
    <name type="scientific">Corynebacterium humireducens NBRC 106098 = DSM 45392</name>
    <dbReference type="NCBI Taxonomy" id="1223515"/>
    <lineage>
        <taxon>Bacteria</taxon>
        <taxon>Bacillati</taxon>
        <taxon>Actinomycetota</taxon>
        <taxon>Actinomycetes</taxon>
        <taxon>Mycobacteriales</taxon>
        <taxon>Corynebacteriaceae</taxon>
        <taxon>Corynebacterium</taxon>
    </lineage>
</organism>
<dbReference type="HOGENOM" id="CLU_037716_2_0_11"/>
<dbReference type="RefSeq" id="WP_040085686.1">
    <property type="nucleotide sequence ID" value="NZ_BCSU01000002.1"/>
</dbReference>